<protein>
    <recommendedName>
        <fullName evidence="5">Pentacotripeptide-repeat region of PRORP domain-containing protein</fullName>
    </recommendedName>
</protein>
<dbReference type="Gramene" id="EFJ09580">
    <property type="protein sequence ID" value="EFJ09580"/>
    <property type="gene ID" value="SELMODRAFT_129646"/>
</dbReference>
<proteinExistence type="predicted"/>
<gene>
    <name evidence="3" type="ORF">SELMODRAFT_129646</name>
</gene>
<dbReference type="InParanoid" id="D8T157"/>
<dbReference type="Pfam" id="PF01535">
    <property type="entry name" value="PPR"/>
    <property type="match status" value="3"/>
</dbReference>
<dbReference type="Proteomes" id="UP000001514">
    <property type="component" value="Unassembled WGS sequence"/>
</dbReference>
<evidence type="ECO:0000256" key="1">
    <source>
        <dbReference type="ARBA" id="ARBA00022737"/>
    </source>
</evidence>
<feature type="repeat" description="PPR" evidence="2">
    <location>
        <begin position="5"/>
        <end position="39"/>
    </location>
</feature>
<reference evidence="3 4" key="1">
    <citation type="journal article" date="2011" name="Science">
        <title>The Selaginella genome identifies genetic changes associated with the evolution of vascular plants.</title>
        <authorList>
            <person name="Banks J.A."/>
            <person name="Nishiyama T."/>
            <person name="Hasebe M."/>
            <person name="Bowman J.L."/>
            <person name="Gribskov M."/>
            <person name="dePamphilis C."/>
            <person name="Albert V.A."/>
            <person name="Aono N."/>
            <person name="Aoyama T."/>
            <person name="Ambrose B.A."/>
            <person name="Ashton N.W."/>
            <person name="Axtell M.J."/>
            <person name="Barker E."/>
            <person name="Barker M.S."/>
            <person name="Bennetzen J.L."/>
            <person name="Bonawitz N.D."/>
            <person name="Chapple C."/>
            <person name="Cheng C."/>
            <person name="Correa L.G."/>
            <person name="Dacre M."/>
            <person name="DeBarry J."/>
            <person name="Dreyer I."/>
            <person name="Elias M."/>
            <person name="Engstrom E.M."/>
            <person name="Estelle M."/>
            <person name="Feng L."/>
            <person name="Finet C."/>
            <person name="Floyd S.K."/>
            <person name="Frommer W.B."/>
            <person name="Fujita T."/>
            <person name="Gramzow L."/>
            <person name="Gutensohn M."/>
            <person name="Harholt J."/>
            <person name="Hattori M."/>
            <person name="Heyl A."/>
            <person name="Hirai T."/>
            <person name="Hiwatashi Y."/>
            <person name="Ishikawa M."/>
            <person name="Iwata M."/>
            <person name="Karol K.G."/>
            <person name="Koehler B."/>
            <person name="Kolukisaoglu U."/>
            <person name="Kubo M."/>
            <person name="Kurata T."/>
            <person name="Lalonde S."/>
            <person name="Li K."/>
            <person name="Li Y."/>
            <person name="Litt A."/>
            <person name="Lyons E."/>
            <person name="Manning G."/>
            <person name="Maruyama T."/>
            <person name="Michael T.P."/>
            <person name="Mikami K."/>
            <person name="Miyazaki S."/>
            <person name="Morinaga S."/>
            <person name="Murata T."/>
            <person name="Mueller-Roeber B."/>
            <person name="Nelson D.R."/>
            <person name="Obara M."/>
            <person name="Oguri Y."/>
            <person name="Olmstead R.G."/>
            <person name="Onodera N."/>
            <person name="Petersen B.L."/>
            <person name="Pils B."/>
            <person name="Prigge M."/>
            <person name="Rensing S.A."/>
            <person name="Riano-Pachon D.M."/>
            <person name="Roberts A.W."/>
            <person name="Sato Y."/>
            <person name="Scheller H.V."/>
            <person name="Schulz B."/>
            <person name="Schulz C."/>
            <person name="Shakirov E.V."/>
            <person name="Shibagaki N."/>
            <person name="Shinohara N."/>
            <person name="Shippen D.E."/>
            <person name="Soerensen I."/>
            <person name="Sotooka R."/>
            <person name="Sugimoto N."/>
            <person name="Sugita M."/>
            <person name="Sumikawa N."/>
            <person name="Tanurdzic M."/>
            <person name="Theissen G."/>
            <person name="Ulvskov P."/>
            <person name="Wakazuki S."/>
            <person name="Weng J.K."/>
            <person name="Willats W.W."/>
            <person name="Wipf D."/>
            <person name="Wolf P.G."/>
            <person name="Yang L."/>
            <person name="Zimmer A.D."/>
            <person name="Zhu Q."/>
            <person name="Mitros T."/>
            <person name="Hellsten U."/>
            <person name="Loque D."/>
            <person name="Otillar R."/>
            <person name="Salamov A."/>
            <person name="Schmutz J."/>
            <person name="Shapiro H."/>
            <person name="Lindquist E."/>
            <person name="Lucas S."/>
            <person name="Rokhsar D."/>
            <person name="Grigoriev I.V."/>
        </authorList>
    </citation>
    <scope>NUCLEOTIDE SEQUENCE [LARGE SCALE GENOMIC DNA]</scope>
</reference>
<keyword evidence="4" id="KW-1185">Reference proteome</keyword>
<dbReference type="HOGENOM" id="CLU_002706_0_0_1"/>
<dbReference type="InterPro" id="IPR011990">
    <property type="entry name" value="TPR-like_helical_dom_sf"/>
</dbReference>
<dbReference type="InterPro" id="IPR002885">
    <property type="entry name" value="PPR_rpt"/>
</dbReference>
<dbReference type="PANTHER" id="PTHR47926">
    <property type="entry name" value="PENTATRICOPEPTIDE REPEAT-CONTAINING PROTEIN"/>
    <property type="match status" value="1"/>
</dbReference>
<evidence type="ECO:0008006" key="5">
    <source>
        <dbReference type="Google" id="ProtNLM"/>
    </source>
</evidence>
<dbReference type="NCBIfam" id="TIGR00756">
    <property type="entry name" value="PPR"/>
    <property type="match status" value="1"/>
</dbReference>
<sequence>MPEKNPYSWTLLVYGYAQLGLLERALGVFVAMPEKDLVALTAMMDSYTRNAAFDRAVEIFNEAKLVESPDRACFTSALVACSHWGRVGMGMRVLDSMERDYGLIPGEQHYRCVSDLWARAAERV</sequence>
<dbReference type="EMBL" id="GL377661">
    <property type="protein sequence ID" value="EFJ09580.1"/>
    <property type="molecule type" value="Genomic_DNA"/>
</dbReference>
<dbReference type="PROSITE" id="PS51375">
    <property type="entry name" value="PPR"/>
    <property type="match status" value="1"/>
</dbReference>
<dbReference type="GO" id="GO:0003723">
    <property type="term" value="F:RNA binding"/>
    <property type="evidence" value="ECO:0007669"/>
    <property type="project" value="InterPro"/>
</dbReference>
<evidence type="ECO:0000256" key="2">
    <source>
        <dbReference type="PROSITE-ProRule" id="PRU00708"/>
    </source>
</evidence>
<dbReference type="AlphaFoldDB" id="D8T157"/>
<dbReference type="PANTHER" id="PTHR47926:SF433">
    <property type="entry name" value="PENTATRICOPEPTIDE REPEAT-CONTAINING PROTEIN"/>
    <property type="match status" value="1"/>
</dbReference>
<evidence type="ECO:0000313" key="3">
    <source>
        <dbReference type="EMBL" id="EFJ09580.1"/>
    </source>
</evidence>
<name>D8T157_SELML</name>
<organism evidence="4">
    <name type="scientific">Selaginella moellendorffii</name>
    <name type="common">Spikemoss</name>
    <dbReference type="NCBI Taxonomy" id="88036"/>
    <lineage>
        <taxon>Eukaryota</taxon>
        <taxon>Viridiplantae</taxon>
        <taxon>Streptophyta</taxon>
        <taxon>Embryophyta</taxon>
        <taxon>Tracheophyta</taxon>
        <taxon>Lycopodiopsida</taxon>
        <taxon>Selaginellales</taxon>
        <taxon>Selaginellaceae</taxon>
        <taxon>Selaginella</taxon>
    </lineage>
</organism>
<dbReference type="GO" id="GO:0009451">
    <property type="term" value="P:RNA modification"/>
    <property type="evidence" value="ECO:0007669"/>
    <property type="project" value="InterPro"/>
</dbReference>
<evidence type="ECO:0000313" key="4">
    <source>
        <dbReference type="Proteomes" id="UP000001514"/>
    </source>
</evidence>
<dbReference type="KEGG" id="smo:SELMODRAFT_129646"/>
<accession>D8T157</accession>
<dbReference type="InterPro" id="IPR046960">
    <property type="entry name" value="PPR_At4g14850-like_plant"/>
</dbReference>
<dbReference type="eggNOG" id="KOG4197">
    <property type="taxonomic scope" value="Eukaryota"/>
</dbReference>
<keyword evidence="1" id="KW-0677">Repeat</keyword>
<dbReference type="Gene3D" id="1.25.40.10">
    <property type="entry name" value="Tetratricopeptide repeat domain"/>
    <property type="match status" value="2"/>
</dbReference>